<dbReference type="EMBL" id="SDWY01000001">
    <property type="protein sequence ID" value="MDN6899796.1"/>
    <property type="molecule type" value="Genomic_DNA"/>
</dbReference>
<dbReference type="InterPro" id="IPR000871">
    <property type="entry name" value="Beta-lactam_class-A"/>
</dbReference>
<dbReference type="AlphaFoldDB" id="A0AAJ1VML9"/>
<dbReference type="SUPFAM" id="SSF56601">
    <property type="entry name" value="beta-lactamase/transpeptidase-like"/>
    <property type="match status" value="1"/>
</dbReference>
<dbReference type="EMBL" id="CP029684">
    <property type="protein sequence ID" value="QAS70484.1"/>
    <property type="molecule type" value="Genomic_DNA"/>
</dbReference>
<evidence type="ECO:0000313" key="5">
    <source>
        <dbReference type="Proteomes" id="UP001167919"/>
    </source>
</evidence>
<keyword evidence="2" id="KW-0378">Hydrolase</keyword>
<dbReference type="InterPro" id="IPR012338">
    <property type="entry name" value="Beta-lactam/transpept-like"/>
</dbReference>
<name>A0AAJ1VML9_9LACO</name>
<sequence>MVVTFSEMSQKIKAVLDPFDARIDFAFYLSTNDNQFILHGDQTMPSASVIKLMIADYYCSNFSIDELKNTKYEIRETVFGAGITPILDEKRFSLADLIMMMLALSDNTASNQLIDFIGIEKLSQWISRHYPSTRLSRKFMDFTNPKDNQTTVYDLAAALTNLMAFPLAKKALFNQQSLDKFEISFAESGEEKVDFFNKTGEGIGIDHDAILFDEKNQKTIAVLLTKYDPKIVSRIEIVDLFSKIGALIWDNFHD</sequence>
<reference evidence="3" key="3">
    <citation type="submission" date="2020-01" db="EMBL/GenBank/DDBJ databases">
        <authorList>
            <person name="Cousin F.J."/>
            <person name="Le Guellec R."/>
            <person name="Cretenet M."/>
        </authorList>
    </citation>
    <scope>NUCLEOTIDE SEQUENCE</scope>
    <source>
        <strain evidence="3">UCMA 15228</strain>
    </source>
</reference>
<evidence type="ECO:0000259" key="1">
    <source>
        <dbReference type="Pfam" id="PF13354"/>
    </source>
</evidence>
<reference evidence="3 4" key="1">
    <citation type="journal article" date="2019" name="Syst. Appl. Microbiol.">
        <title>Oenococcus sicerae sp. nov., isolated from French cider.</title>
        <authorList>
            <person name="Cousin F.J."/>
            <person name="Le Guellec R."/>
            <person name="Chagnot C."/>
            <person name="Goux D."/>
            <person name="Dalmasso M."/>
            <person name="Laplace J.M."/>
            <person name="Cretenet M."/>
        </authorList>
    </citation>
    <scope>NUCLEOTIDE SEQUENCE [LARGE SCALE GENOMIC DNA]</scope>
    <source>
        <strain evidence="3 4">UCMA 15228</strain>
    </source>
</reference>
<dbReference type="GO" id="GO:0046677">
    <property type="term" value="P:response to antibiotic"/>
    <property type="evidence" value="ECO:0007669"/>
    <property type="project" value="InterPro"/>
</dbReference>
<feature type="domain" description="Beta-lactamase class A catalytic" evidence="1">
    <location>
        <begin position="32"/>
        <end position="223"/>
    </location>
</feature>
<dbReference type="PANTHER" id="PTHR35333">
    <property type="entry name" value="BETA-LACTAMASE"/>
    <property type="match status" value="1"/>
</dbReference>
<accession>A0AAJ1VML9</accession>
<gene>
    <name evidence="3" type="ORF">DLJ48_08095</name>
    <name evidence="2" type="ORF">EVC35_02095</name>
</gene>
<dbReference type="GO" id="GO:0030655">
    <property type="term" value="P:beta-lactam antibiotic catabolic process"/>
    <property type="evidence" value="ECO:0007669"/>
    <property type="project" value="InterPro"/>
</dbReference>
<protein>
    <submittedName>
        <fullName evidence="2">Serine hydrolase</fullName>
    </submittedName>
</protein>
<evidence type="ECO:0000313" key="4">
    <source>
        <dbReference type="Proteomes" id="UP000286907"/>
    </source>
</evidence>
<dbReference type="InterPro" id="IPR045155">
    <property type="entry name" value="Beta-lactam_cat"/>
</dbReference>
<dbReference type="GO" id="GO:0008800">
    <property type="term" value="F:beta-lactamase activity"/>
    <property type="evidence" value="ECO:0007669"/>
    <property type="project" value="InterPro"/>
</dbReference>
<reference evidence="2" key="2">
    <citation type="submission" date="2019-01" db="EMBL/GenBank/DDBJ databases">
        <title>Oenococcus sicerae UCMA17102.</title>
        <authorList>
            <person name="Cousin F.J."/>
            <person name="Le Guellec R."/>
            <person name="Cretenet M."/>
        </authorList>
    </citation>
    <scope>NUCLEOTIDE SEQUENCE</scope>
    <source>
        <strain evidence="2">UCMA17102</strain>
    </source>
</reference>
<evidence type="ECO:0000313" key="3">
    <source>
        <dbReference type="EMBL" id="QAS70484.1"/>
    </source>
</evidence>
<dbReference type="Pfam" id="PF13354">
    <property type="entry name" value="Beta-lactamase2"/>
    <property type="match status" value="1"/>
</dbReference>
<keyword evidence="4" id="KW-1185">Reference proteome</keyword>
<proteinExistence type="predicted"/>
<organism evidence="2 5">
    <name type="scientific">Oenococcus sicerae</name>
    <dbReference type="NCBI Taxonomy" id="2203724"/>
    <lineage>
        <taxon>Bacteria</taxon>
        <taxon>Bacillati</taxon>
        <taxon>Bacillota</taxon>
        <taxon>Bacilli</taxon>
        <taxon>Lactobacillales</taxon>
        <taxon>Lactobacillaceae</taxon>
        <taxon>Oenococcus</taxon>
    </lineage>
</organism>
<dbReference type="RefSeq" id="WP_128686951.1">
    <property type="nucleotide sequence ID" value="NZ_CP029684.2"/>
</dbReference>
<evidence type="ECO:0000313" key="2">
    <source>
        <dbReference type="EMBL" id="MDN6899796.1"/>
    </source>
</evidence>
<dbReference type="Proteomes" id="UP001167919">
    <property type="component" value="Unassembled WGS sequence"/>
</dbReference>
<dbReference type="PANTHER" id="PTHR35333:SF3">
    <property type="entry name" value="BETA-LACTAMASE-TYPE TRANSPEPTIDASE FOLD CONTAINING PROTEIN"/>
    <property type="match status" value="1"/>
</dbReference>
<dbReference type="Gene3D" id="3.40.710.10">
    <property type="entry name" value="DD-peptidase/beta-lactamase superfamily"/>
    <property type="match status" value="1"/>
</dbReference>
<dbReference type="Proteomes" id="UP000286907">
    <property type="component" value="Chromosome"/>
</dbReference>